<sequence>MITPPISVDSLLLAMCMDIAFGEPPNRFHPVVWMGHLIAALRRWAPQQGRVNAFLYGGALMLLSGVLVMGLGVLLQQLTAMLPWLLRMLLEAVVLKTCFSLRGLTIAALEVQQALRQQNLPQARHLLSWHLVSRDTTDLNPSEISAATIESVAENASDSLVAPLFYYAIGGLPCALLYRLINTADAMLGYRDPEREWLGKIPARLDDLANLLPARLTAWLILIIAFFYRRGILEAWRVWWRDAKQTESPNAGHPMSAMAGALGVELVKLGHYRLGDGLQPPVQADIVRSVAILYGIAVLTLILCSSYIVLSF</sequence>
<dbReference type="UniPathway" id="UPA00148"/>
<accession>W4LC36</accession>
<dbReference type="GO" id="GO:0009236">
    <property type="term" value="P:cobalamin biosynthetic process"/>
    <property type="evidence" value="ECO:0007669"/>
    <property type="project" value="UniProtKB-UniRule"/>
</dbReference>
<keyword evidence="5 9" id="KW-0169">Cobalamin biosynthesis</keyword>
<comment type="subcellular location">
    <subcellularLocation>
        <location evidence="1 9">Cell membrane</location>
        <topology evidence="1 9">Multi-pass membrane protein</topology>
    </subcellularLocation>
</comment>
<evidence type="ECO:0000256" key="1">
    <source>
        <dbReference type="ARBA" id="ARBA00004651"/>
    </source>
</evidence>
<evidence type="ECO:0000256" key="6">
    <source>
        <dbReference type="ARBA" id="ARBA00022692"/>
    </source>
</evidence>
<dbReference type="AlphaFoldDB" id="W4LC36"/>
<comment type="similarity">
    <text evidence="3 9">Belongs to the CobD/CbiB family.</text>
</comment>
<keyword evidence="7 9" id="KW-1133">Transmembrane helix</keyword>
<evidence type="ECO:0000256" key="2">
    <source>
        <dbReference type="ARBA" id="ARBA00004953"/>
    </source>
</evidence>
<dbReference type="NCBIfam" id="TIGR00380">
    <property type="entry name" value="cobal_cbiB"/>
    <property type="match status" value="1"/>
</dbReference>
<dbReference type="Pfam" id="PF03186">
    <property type="entry name" value="CobD_Cbib"/>
    <property type="match status" value="1"/>
</dbReference>
<dbReference type="PANTHER" id="PTHR34308">
    <property type="entry name" value="COBALAMIN BIOSYNTHESIS PROTEIN CBIB"/>
    <property type="match status" value="1"/>
</dbReference>
<protein>
    <recommendedName>
        <fullName evidence="9">Cobalamin biosynthesis protein CobD</fullName>
    </recommendedName>
</protein>
<comment type="caution">
    <text evidence="10">The sequence shown here is derived from an EMBL/GenBank/DDBJ whole genome shotgun (WGS) entry which is preliminary data.</text>
</comment>
<dbReference type="PATRIC" id="fig|1429438.4.peg.5734"/>
<name>W4LC36_ENTF1</name>
<dbReference type="InterPro" id="IPR004485">
    <property type="entry name" value="Cobalamin_biosynth_CobD/CbiB"/>
</dbReference>
<evidence type="ECO:0000313" key="10">
    <source>
        <dbReference type="EMBL" id="ETW95552.1"/>
    </source>
</evidence>
<keyword evidence="11" id="KW-1185">Reference proteome</keyword>
<comment type="pathway">
    <text evidence="2 9">Cofactor biosynthesis; adenosylcobalamin biosynthesis.</text>
</comment>
<evidence type="ECO:0000256" key="8">
    <source>
        <dbReference type="ARBA" id="ARBA00023136"/>
    </source>
</evidence>
<gene>
    <name evidence="9" type="primary">cobD</name>
    <name evidence="10" type="ORF">ETSY1_30110</name>
</gene>
<dbReference type="GO" id="GO:0005886">
    <property type="term" value="C:plasma membrane"/>
    <property type="evidence" value="ECO:0007669"/>
    <property type="project" value="UniProtKB-SubCell"/>
</dbReference>
<evidence type="ECO:0000256" key="7">
    <source>
        <dbReference type="ARBA" id="ARBA00022989"/>
    </source>
</evidence>
<keyword evidence="4 9" id="KW-1003">Cell membrane</keyword>
<feature type="transmembrane region" description="Helical" evidence="9">
    <location>
        <begin position="291"/>
        <end position="310"/>
    </location>
</feature>
<evidence type="ECO:0000313" key="11">
    <source>
        <dbReference type="Proteomes" id="UP000019141"/>
    </source>
</evidence>
<feature type="transmembrane region" description="Helical" evidence="9">
    <location>
        <begin position="164"/>
        <end position="181"/>
    </location>
</feature>
<evidence type="ECO:0000256" key="4">
    <source>
        <dbReference type="ARBA" id="ARBA00022475"/>
    </source>
</evidence>
<evidence type="ECO:0000256" key="3">
    <source>
        <dbReference type="ARBA" id="ARBA00006263"/>
    </source>
</evidence>
<dbReference type="NCBIfam" id="NF002281">
    <property type="entry name" value="PRK01209.2-5"/>
    <property type="match status" value="1"/>
</dbReference>
<dbReference type="PANTHER" id="PTHR34308:SF1">
    <property type="entry name" value="COBALAMIN BIOSYNTHESIS PROTEIN CBIB"/>
    <property type="match status" value="1"/>
</dbReference>
<proteinExistence type="inferred from homology"/>
<keyword evidence="6 9" id="KW-0812">Transmembrane</keyword>
<feature type="transmembrane region" description="Helical" evidence="9">
    <location>
        <begin position="53"/>
        <end position="75"/>
    </location>
</feature>
<comment type="caution">
    <text evidence="9">Lacks conserved residue(s) required for the propagation of feature annotation.</text>
</comment>
<dbReference type="HAMAP" id="MF_00024">
    <property type="entry name" value="CobD_CbiB"/>
    <property type="match status" value="1"/>
</dbReference>
<dbReference type="GO" id="GO:0048472">
    <property type="term" value="F:threonine-phosphate decarboxylase activity"/>
    <property type="evidence" value="ECO:0007669"/>
    <property type="project" value="InterPro"/>
</dbReference>
<dbReference type="HOGENOM" id="CLU_054212_0_2_7"/>
<dbReference type="GO" id="GO:0015420">
    <property type="term" value="F:ABC-type vitamin B12 transporter activity"/>
    <property type="evidence" value="ECO:0007669"/>
    <property type="project" value="UniProtKB-UniRule"/>
</dbReference>
<organism evidence="10 11">
    <name type="scientific">Entotheonella factor</name>
    <dbReference type="NCBI Taxonomy" id="1429438"/>
    <lineage>
        <taxon>Bacteria</taxon>
        <taxon>Pseudomonadati</taxon>
        <taxon>Nitrospinota/Tectimicrobiota group</taxon>
        <taxon>Candidatus Tectimicrobiota</taxon>
        <taxon>Candidatus Entotheonellia</taxon>
        <taxon>Candidatus Entotheonellales</taxon>
        <taxon>Candidatus Entotheonellaceae</taxon>
        <taxon>Candidatus Entotheonella</taxon>
    </lineage>
</organism>
<keyword evidence="8 9" id="KW-0472">Membrane</keyword>
<comment type="function">
    <text evidence="9">Converts cobyric acid to cobinamide by the addition of aminopropanol on the F carboxylic group.</text>
</comment>
<dbReference type="Proteomes" id="UP000019141">
    <property type="component" value="Unassembled WGS sequence"/>
</dbReference>
<evidence type="ECO:0000256" key="9">
    <source>
        <dbReference type="HAMAP-Rule" id="MF_00024"/>
    </source>
</evidence>
<evidence type="ECO:0000256" key="5">
    <source>
        <dbReference type="ARBA" id="ARBA00022573"/>
    </source>
</evidence>
<reference evidence="10 11" key="1">
    <citation type="journal article" date="2014" name="Nature">
        <title>An environmental bacterial taxon with a large and distinct metabolic repertoire.</title>
        <authorList>
            <person name="Wilson M.C."/>
            <person name="Mori T."/>
            <person name="Ruckert C."/>
            <person name="Uria A.R."/>
            <person name="Helf M.J."/>
            <person name="Takada K."/>
            <person name="Gernert C."/>
            <person name="Steffens U.A."/>
            <person name="Heycke N."/>
            <person name="Schmitt S."/>
            <person name="Rinke C."/>
            <person name="Helfrich E.J."/>
            <person name="Brachmann A.O."/>
            <person name="Gurgui C."/>
            <person name="Wakimoto T."/>
            <person name="Kracht M."/>
            <person name="Crusemann M."/>
            <person name="Hentschel U."/>
            <person name="Abe I."/>
            <person name="Matsunaga S."/>
            <person name="Kalinowski J."/>
            <person name="Takeyama H."/>
            <person name="Piel J."/>
        </authorList>
    </citation>
    <scope>NUCLEOTIDE SEQUENCE [LARGE SCALE GENOMIC DNA]</scope>
    <source>
        <strain evidence="11">TSY1</strain>
    </source>
</reference>
<feature type="transmembrane region" description="Helical" evidence="9">
    <location>
        <begin position="208"/>
        <end position="228"/>
    </location>
</feature>
<dbReference type="EMBL" id="AZHW01000903">
    <property type="protein sequence ID" value="ETW95552.1"/>
    <property type="molecule type" value="Genomic_DNA"/>
</dbReference>